<evidence type="ECO:0000256" key="2">
    <source>
        <dbReference type="ARBA" id="ARBA00022475"/>
    </source>
</evidence>
<dbReference type="EMBL" id="AP017378">
    <property type="protein sequence ID" value="BBD07022.1"/>
    <property type="molecule type" value="Genomic_DNA"/>
</dbReference>
<organism evidence="7 8">
    <name type="scientific">Desulfovibrio ferrophilus</name>
    <dbReference type="NCBI Taxonomy" id="241368"/>
    <lineage>
        <taxon>Bacteria</taxon>
        <taxon>Pseudomonadati</taxon>
        <taxon>Thermodesulfobacteriota</taxon>
        <taxon>Desulfovibrionia</taxon>
        <taxon>Desulfovibrionales</taxon>
        <taxon>Desulfovibrionaceae</taxon>
        <taxon>Desulfovibrio</taxon>
    </lineage>
</organism>
<dbReference type="CDD" id="cd06580">
    <property type="entry name" value="TM_PBP1_transp_TpRbsC_like"/>
    <property type="match status" value="1"/>
</dbReference>
<keyword evidence="2" id="KW-1003">Cell membrane</keyword>
<feature type="transmembrane region" description="Helical" evidence="6">
    <location>
        <begin position="267"/>
        <end position="286"/>
    </location>
</feature>
<evidence type="ECO:0000313" key="7">
    <source>
        <dbReference type="EMBL" id="BBD07022.1"/>
    </source>
</evidence>
<dbReference type="KEGG" id="dfl:DFE_0296"/>
<comment type="subcellular location">
    <subcellularLocation>
        <location evidence="1">Cell membrane</location>
        <topology evidence="1">Multi-pass membrane protein</topology>
    </subcellularLocation>
</comment>
<dbReference type="Proteomes" id="UP000269883">
    <property type="component" value="Chromosome"/>
</dbReference>
<feature type="transmembrane region" description="Helical" evidence="6">
    <location>
        <begin position="223"/>
        <end position="247"/>
    </location>
</feature>
<feature type="transmembrane region" description="Helical" evidence="6">
    <location>
        <begin position="6"/>
        <end position="25"/>
    </location>
</feature>
<protein>
    <submittedName>
        <fullName evidence="7">Inner-membrane translocator</fullName>
    </submittedName>
</protein>
<feature type="transmembrane region" description="Helical" evidence="6">
    <location>
        <begin position="37"/>
        <end position="55"/>
    </location>
</feature>
<feature type="transmembrane region" description="Helical" evidence="6">
    <location>
        <begin position="61"/>
        <end position="86"/>
    </location>
</feature>
<evidence type="ECO:0000256" key="3">
    <source>
        <dbReference type="ARBA" id="ARBA00022692"/>
    </source>
</evidence>
<keyword evidence="3 6" id="KW-0812">Transmembrane</keyword>
<evidence type="ECO:0000256" key="6">
    <source>
        <dbReference type="SAM" id="Phobius"/>
    </source>
</evidence>
<evidence type="ECO:0000256" key="1">
    <source>
        <dbReference type="ARBA" id="ARBA00004651"/>
    </source>
</evidence>
<reference evidence="7 8" key="1">
    <citation type="journal article" date="2018" name="Sci. Adv.">
        <title>Multi-heme cytochromes provide a pathway for survival in energy-limited environments.</title>
        <authorList>
            <person name="Deng X."/>
            <person name="Dohmae N."/>
            <person name="Nealson K.H."/>
            <person name="Hashimoto K."/>
            <person name="Okamoto A."/>
        </authorList>
    </citation>
    <scope>NUCLEOTIDE SEQUENCE [LARGE SCALE GENOMIC DNA]</scope>
    <source>
        <strain evidence="7 8">IS5</strain>
    </source>
</reference>
<proteinExistence type="predicted"/>
<evidence type="ECO:0000256" key="4">
    <source>
        <dbReference type="ARBA" id="ARBA00022989"/>
    </source>
</evidence>
<keyword evidence="5 6" id="KW-0472">Membrane</keyword>
<dbReference type="InterPro" id="IPR001851">
    <property type="entry name" value="ABC_transp_permease"/>
</dbReference>
<keyword evidence="8" id="KW-1185">Reference proteome</keyword>
<gene>
    <name evidence="7" type="ORF">DFE_0296</name>
</gene>
<dbReference type="PANTHER" id="PTHR43370:SF2">
    <property type="entry name" value="ABC TRANSPORTER PERMEASE PROTEIN"/>
    <property type="match status" value="1"/>
</dbReference>
<feature type="transmembrane region" description="Helical" evidence="6">
    <location>
        <begin position="189"/>
        <end position="211"/>
    </location>
</feature>
<accession>A0A2Z6AUV0</accession>
<evidence type="ECO:0000256" key="5">
    <source>
        <dbReference type="ARBA" id="ARBA00023136"/>
    </source>
</evidence>
<dbReference type="PANTHER" id="PTHR43370">
    <property type="entry name" value="SUGAR ABC TRANSPORTER INTEGRAL MEMBRANE PROTEIN-RELATED"/>
    <property type="match status" value="1"/>
</dbReference>
<dbReference type="GO" id="GO:0005886">
    <property type="term" value="C:plasma membrane"/>
    <property type="evidence" value="ECO:0007669"/>
    <property type="project" value="UniProtKB-SubCell"/>
</dbReference>
<feature type="transmembrane region" description="Helical" evidence="6">
    <location>
        <begin position="142"/>
        <end position="158"/>
    </location>
</feature>
<dbReference type="RefSeq" id="WP_420810690.1">
    <property type="nucleotide sequence ID" value="NZ_AP017378.1"/>
</dbReference>
<dbReference type="GO" id="GO:0022857">
    <property type="term" value="F:transmembrane transporter activity"/>
    <property type="evidence" value="ECO:0007669"/>
    <property type="project" value="InterPro"/>
</dbReference>
<evidence type="ECO:0000313" key="8">
    <source>
        <dbReference type="Proteomes" id="UP000269883"/>
    </source>
</evidence>
<keyword evidence="4 6" id="KW-1133">Transmembrane helix</keyword>
<sequence length="308" mass="32231">MTEMLIPLLTAAVQSGTPILFATLGEMFTERAGILNLGVEGMMIVGAFAGFFVSLSTGNPWLGVLAAGIAASAFSALHGLVCLSFLGNQVVSGLALTILGVGLADFLGSPYIGKQAPGFYAFDLPLLSSLPFVGDIFFKHDALVYLSYVAPLAFWLFWHRTRTGLALTAAGEYPPAALAAGLNPVRLRWIGIMAGGFLVGIGGAYLSLAYTHLWTNGMTAGRGWIAVALVIFAFWRPGRAVFGAYLFGGVMAFQLRLQASGTQVPSSFLLMLPYGLTIAALLFSALRGRGGSSSAAPAALGVNIEPEQ</sequence>
<name>A0A2Z6AUV0_9BACT</name>
<dbReference type="AlphaFoldDB" id="A0A2Z6AUV0"/>
<feature type="transmembrane region" description="Helical" evidence="6">
    <location>
        <begin position="93"/>
        <end position="112"/>
    </location>
</feature>
<dbReference type="Pfam" id="PF02653">
    <property type="entry name" value="BPD_transp_2"/>
    <property type="match status" value="1"/>
</dbReference>